<dbReference type="Proteomes" id="UP000617628">
    <property type="component" value="Unassembled WGS sequence"/>
</dbReference>
<dbReference type="RefSeq" id="WP_200357560.1">
    <property type="nucleotide sequence ID" value="NZ_JAENIL010000046.1"/>
</dbReference>
<gene>
    <name evidence="4" type="ORF">JIN87_20840</name>
</gene>
<organism evidence="4 5">
    <name type="scientific">Pelagicoccus mobilis</name>
    <dbReference type="NCBI Taxonomy" id="415221"/>
    <lineage>
        <taxon>Bacteria</taxon>
        <taxon>Pseudomonadati</taxon>
        <taxon>Verrucomicrobiota</taxon>
        <taxon>Opitutia</taxon>
        <taxon>Puniceicoccales</taxon>
        <taxon>Pelagicoccaceae</taxon>
        <taxon>Pelagicoccus</taxon>
    </lineage>
</organism>
<sequence>MKNSSSPNILLIFTDQLRADCIAELGNSKIKTPNIDRLVREGTTFNRCYTPSPVCVPARHSLTSGLPPHVTGCVDNVDIEPGDQSFMEKLVEQGYETHGVGKMHFSKELGDWGYTSRDTSEELEQDADRDDYRDYLKANGYNHVQDPHGLRSEFYYVPQPSQLPEHLHNTHWVADKSIQFLENRDTSKPFFLWSSFIKPHPPFESPNPWGRLYRMHEMDEPILPEGSEQHICFWNKLQNRYKVRDGGSYDRNMARMIKAAYYATVSFIDYNVGRILDSLGSEIDNTLILFSADHGEMLGDFGCYGKRTMLDPSAKVPMIARLPGAFPEGERCSLPTTLLDLYPTFLDFAASGAERPSREGISLSEAIDEKKDDRIVFSQYSQNRLGLYMATNRQYKYIYSAPDNREFLYDLSKDPLELYNCFGDEAHQSAGQALKQACLERFRADDYNKAISGDDWKRFPAMAPPAANSDDGMLFQDPTALDDQISQLGEYARPMEIKNSDCFRVFERLVKESLS</sequence>
<dbReference type="PANTHER" id="PTHR45953:SF1">
    <property type="entry name" value="IDURONATE 2-SULFATASE"/>
    <property type="match status" value="1"/>
</dbReference>
<dbReference type="SUPFAM" id="SSF53649">
    <property type="entry name" value="Alkaline phosphatase-like"/>
    <property type="match status" value="1"/>
</dbReference>
<protein>
    <submittedName>
        <fullName evidence="4">Sulfatase-like hydrolase/transferase</fullName>
    </submittedName>
</protein>
<dbReference type="Pfam" id="PF00884">
    <property type="entry name" value="Sulfatase"/>
    <property type="match status" value="1"/>
</dbReference>
<dbReference type="PANTHER" id="PTHR45953">
    <property type="entry name" value="IDURONATE 2-SULFATASE"/>
    <property type="match status" value="1"/>
</dbReference>
<dbReference type="Gene3D" id="3.40.720.10">
    <property type="entry name" value="Alkaline Phosphatase, subunit A"/>
    <property type="match status" value="1"/>
</dbReference>
<dbReference type="InterPro" id="IPR017850">
    <property type="entry name" value="Alkaline_phosphatase_core_sf"/>
</dbReference>
<comment type="caution">
    <text evidence="4">The sequence shown here is derived from an EMBL/GenBank/DDBJ whole genome shotgun (WGS) entry which is preliminary data.</text>
</comment>
<keyword evidence="5" id="KW-1185">Reference proteome</keyword>
<dbReference type="EMBL" id="JAENIL010000046">
    <property type="protein sequence ID" value="MBK1879347.1"/>
    <property type="molecule type" value="Genomic_DNA"/>
</dbReference>
<name>A0A934RZ12_9BACT</name>
<dbReference type="GO" id="GO:0046872">
    <property type="term" value="F:metal ion binding"/>
    <property type="evidence" value="ECO:0007669"/>
    <property type="project" value="UniProtKB-KW"/>
</dbReference>
<dbReference type="GO" id="GO:0008484">
    <property type="term" value="F:sulfuric ester hydrolase activity"/>
    <property type="evidence" value="ECO:0007669"/>
    <property type="project" value="TreeGrafter"/>
</dbReference>
<feature type="domain" description="Sulfatase N-terminal" evidence="3">
    <location>
        <begin position="7"/>
        <end position="349"/>
    </location>
</feature>
<evidence type="ECO:0000259" key="3">
    <source>
        <dbReference type="Pfam" id="PF00884"/>
    </source>
</evidence>
<dbReference type="AlphaFoldDB" id="A0A934RZ12"/>
<proteinExistence type="predicted"/>
<evidence type="ECO:0000256" key="2">
    <source>
        <dbReference type="ARBA" id="ARBA00022801"/>
    </source>
</evidence>
<dbReference type="InterPro" id="IPR000917">
    <property type="entry name" value="Sulfatase_N"/>
</dbReference>
<keyword evidence="2 4" id="KW-0378">Hydrolase</keyword>
<accession>A0A934RZ12</accession>
<evidence type="ECO:0000313" key="5">
    <source>
        <dbReference type="Proteomes" id="UP000617628"/>
    </source>
</evidence>
<evidence type="ECO:0000256" key="1">
    <source>
        <dbReference type="ARBA" id="ARBA00022723"/>
    </source>
</evidence>
<dbReference type="GO" id="GO:0005737">
    <property type="term" value="C:cytoplasm"/>
    <property type="evidence" value="ECO:0007669"/>
    <property type="project" value="TreeGrafter"/>
</dbReference>
<keyword evidence="1" id="KW-0479">Metal-binding</keyword>
<evidence type="ECO:0000313" key="4">
    <source>
        <dbReference type="EMBL" id="MBK1879347.1"/>
    </source>
</evidence>
<reference evidence="4" key="1">
    <citation type="submission" date="2021-01" db="EMBL/GenBank/DDBJ databases">
        <title>Modified the classification status of verrucomicrobia.</title>
        <authorList>
            <person name="Feng X."/>
        </authorList>
    </citation>
    <scope>NUCLEOTIDE SEQUENCE</scope>
    <source>
        <strain evidence="4">KCTC 13126</strain>
    </source>
</reference>